<organism evidence="5 6">
    <name type="scientific">Tothia fuscella</name>
    <dbReference type="NCBI Taxonomy" id="1048955"/>
    <lineage>
        <taxon>Eukaryota</taxon>
        <taxon>Fungi</taxon>
        <taxon>Dikarya</taxon>
        <taxon>Ascomycota</taxon>
        <taxon>Pezizomycotina</taxon>
        <taxon>Dothideomycetes</taxon>
        <taxon>Pleosporomycetidae</taxon>
        <taxon>Venturiales</taxon>
        <taxon>Cylindrosympodiaceae</taxon>
        <taxon>Tothia</taxon>
    </lineage>
</organism>
<proteinExistence type="predicted"/>
<dbReference type="Pfam" id="PF00046">
    <property type="entry name" value="Homeodomain"/>
    <property type="match status" value="1"/>
</dbReference>
<keyword evidence="6" id="KW-1185">Reference proteome</keyword>
<dbReference type="GO" id="GO:0003677">
    <property type="term" value="F:DNA binding"/>
    <property type="evidence" value="ECO:0007669"/>
    <property type="project" value="UniProtKB-UniRule"/>
</dbReference>
<evidence type="ECO:0000259" key="4">
    <source>
        <dbReference type="PROSITE" id="PS50071"/>
    </source>
</evidence>
<dbReference type="EMBL" id="MU007045">
    <property type="protein sequence ID" value="KAF2429636.1"/>
    <property type="molecule type" value="Genomic_DNA"/>
</dbReference>
<dbReference type="InterPro" id="IPR009057">
    <property type="entry name" value="Homeodomain-like_sf"/>
</dbReference>
<dbReference type="GO" id="GO:0005634">
    <property type="term" value="C:nucleus"/>
    <property type="evidence" value="ECO:0007669"/>
    <property type="project" value="UniProtKB-SubCell"/>
</dbReference>
<dbReference type="AlphaFoldDB" id="A0A9P4TXV3"/>
<keyword evidence="1 2" id="KW-0371">Homeobox</keyword>
<evidence type="ECO:0000313" key="6">
    <source>
        <dbReference type="Proteomes" id="UP000800235"/>
    </source>
</evidence>
<dbReference type="OrthoDB" id="5399138at2759"/>
<dbReference type="InterPro" id="IPR013087">
    <property type="entry name" value="Znf_C2H2_type"/>
</dbReference>
<protein>
    <recommendedName>
        <fullName evidence="4">Homeobox domain-containing protein</fullName>
    </recommendedName>
</protein>
<dbReference type="SUPFAM" id="SSF46689">
    <property type="entry name" value="Homeodomain-like"/>
    <property type="match status" value="1"/>
</dbReference>
<feature type="compositionally biased region" description="Low complexity" evidence="3">
    <location>
        <begin position="356"/>
        <end position="397"/>
    </location>
</feature>
<evidence type="ECO:0000256" key="1">
    <source>
        <dbReference type="PROSITE-ProRule" id="PRU00108"/>
    </source>
</evidence>
<evidence type="ECO:0000256" key="2">
    <source>
        <dbReference type="RuleBase" id="RU000682"/>
    </source>
</evidence>
<comment type="caution">
    <text evidence="5">The sequence shown here is derived from an EMBL/GenBank/DDBJ whole genome shotgun (WGS) entry which is preliminary data.</text>
</comment>
<dbReference type="PROSITE" id="PS00028">
    <property type="entry name" value="ZINC_FINGER_C2H2_1"/>
    <property type="match status" value="1"/>
</dbReference>
<dbReference type="InterPro" id="IPR001356">
    <property type="entry name" value="HD"/>
</dbReference>
<feature type="DNA-binding region" description="Homeobox" evidence="1">
    <location>
        <begin position="160"/>
        <end position="219"/>
    </location>
</feature>
<gene>
    <name evidence="5" type="ORF">EJ08DRAFT_271123</name>
</gene>
<feature type="region of interest" description="Disordered" evidence="3">
    <location>
        <begin position="218"/>
        <end position="239"/>
    </location>
</feature>
<keyword evidence="1 2" id="KW-0539">Nucleus</keyword>
<dbReference type="Gene3D" id="1.10.10.60">
    <property type="entry name" value="Homeodomain-like"/>
    <property type="match status" value="1"/>
</dbReference>
<feature type="domain" description="Homeobox" evidence="4">
    <location>
        <begin position="158"/>
        <end position="218"/>
    </location>
</feature>
<name>A0A9P4TXV3_9PEZI</name>
<dbReference type="SMART" id="SM00355">
    <property type="entry name" value="ZnF_C2H2"/>
    <property type="match status" value="3"/>
</dbReference>
<evidence type="ECO:0000313" key="5">
    <source>
        <dbReference type="EMBL" id="KAF2429636.1"/>
    </source>
</evidence>
<sequence>MDHDSVLQSTGGLPPSVFSLDNSMSLQRLDIDAQPFQILQTYSIDREPSMEQWMMEPPLLNTMDLHTPNDISYFADTSPHLSGYHPRQDFEGDLNPFSNNLDPYVPLGMEGLRSIEALGAQEMGTDLDELDLICEPLILIQMGVSVEIKPKTDALAAGSARKKRFTISDQAKGILDATLARSFYPQKAEIAAVAHFTGMTSKQVATYFGNVRSRKFKSGVSRSQETGESNPSPKSAKLTKSSLENLGKQFDGMEKNPTMARFLESPFHEFPIIEAALREARGQEPMSLMPSEELIPFFSYKGANLALSYEGATSPLPIKEPTSPPREDSIHAVRSEMPSVPVAREPRPTPPGTSLRTTFRRPPVTPTAKSGSRSRANSVGSRRSSGGSVRSWGSAGSNASVRGSRKGRRVANEPYPSYSTEHFVPGKAKTVWEWDGNMDRFHCTFCPAKFSGRYEWNRHEESRHVPQATWLCQVTRAKWLGARCAYCFESYPSLEHLDTHKCAECATRAPHERTFYRKDHLDQHLRKFHAILDQGAIGQLMASGKTEPDTIEPGHITLRCGFCGFQAPNWQVRVDHIAQHFWRGDSVVEWWLHRKENKISADTYRSAWQSHSECADFGIGCVRKYRTVDPSAPKPLNQTHWSCSFLRSFQSAFLYSTDFGEAIKAQCVYCGREWNFPSWAEEHKDYSERLLHLVEDHAYRSCSQEWYICTVDFWRHLRVEHGSQVPATLQKTAETLKLFEAPRRVNEQVE</sequence>
<comment type="subcellular location">
    <subcellularLocation>
        <location evidence="1 2">Nucleus</location>
    </subcellularLocation>
</comment>
<evidence type="ECO:0000256" key="3">
    <source>
        <dbReference type="SAM" id="MobiDB-lite"/>
    </source>
</evidence>
<feature type="compositionally biased region" description="Polar residues" evidence="3">
    <location>
        <begin position="220"/>
        <end position="239"/>
    </location>
</feature>
<dbReference type="SMART" id="SM00389">
    <property type="entry name" value="HOX"/>
    <property type="match status" value="1"/>
</dbReference>
<reference evidence="5" key="1">
    <citation type="journal article" date="2020" name="Stud. Mycol.">
        <title>101 Dothideomycetes genomes: a test case for predicting lifestyles and emergence of pathogens.</title>
        <authorList>
            <person name="Haridas S."/>
            <person name="Albert R."/>
            <person name="Binder M."/>
            <person name="Bloem J."/>
            <person name="Labutti K."/>
            <person name="Salamov A."/>
            <person name="Andreopoulos B."/>
            <person name="Baker S."/>
            <person name="Barry K."/>
            <person name="Bills G."/>
            <person name="Bluhm B."/>
            <person name="Cannon C."/>
            <person name="Castanera R."/>
            <person name="Culley D."/>
            <person name="Daum C."/>
            <person name="Ezra D."/>
            <person name="Gonzalez J."/>
            <person name="Henrissat B."/>
            <person name="Kuo A."/>
            <person name="Liang C."/>
            <person name="Lipzen A."/>
            <person name="Lutzoni F."/>
            <person name="Magnuson J."/>
            <person name="Mondo S."/>
            <person name="Nolan M."/>
            <person name="Ohm R."/>
            <person name="Pangilinan J."/>
            <person name="Park H.-J."/>
            <person name="Ramirez L."/>
            <person name="Alfaro M."/>
            <person name="Sun H."/>
            <person name="Tritt A."/>
            <person name="Yoshinaga Y."/>
            <person name="Zwiers L.-H."/>
            <person name="Turgeon B."/>
            <person name="Goodwin S."/>
            <person name="Spatafora J."/>
            <person name="Crous P."/>
            <person name="Grigoriev I."/>
        </authorList>
    </citation>
    <scope>NUCLEOTIDE SEQUENCE</scope>
    <source>
        <strain evidence="5">CBS 130266</strain>
    </source>
</reference>
<accession>A0A9P4TXV3</accession>
<dbReference type="CDD" id="cd00086">
    <property type="entry name" value="homeodomain"/>
    <property type="match status" value="1"/>
</dbReference>
<dbReference type="PROSITE" id="PS50071">
    <property type="entry name" value="HOMEOBOX_2"/>
    <property type="match status" value="1"/>
</dbReference>
<feature type="region of interest" description="Disordered" evidence="3">
    <location>
        <begin position="336"/>
        <end position="418"/>
    </location>
</feature>
<dbReference type="Proteomes" id="UP000800235">
    <property type="component" value="Unassembled WGS sequence"/>
</dbReference>
<keyword evidence="1 2" id="KW-0238">DNA-binding</keyword>